<evidence type="ECO:0000256" key="1">
    <source>
        <dbReference type="ARBA" id="ARBA00022741"/>
    </source>
</evidence>
<dbReference type="SUPFAM" id="SSF56801">
    <property type="entry name" value="Acetyl-CoA synthetase-like"/>
    <property type="match status" value="1"/>
</dbReference>
<reference evidence="5" key="1">
    <citation type="journal article" date="2023" name="Commun. Biol.">
        <title>Genome analysis of Parmales, the sister group of diatoms, reveals the evolutionary specialization of diatoms from phago-mixotrophs to photoautotrophs.</title>
        <authorList>
            <person name="Ban H."/>
            <person name="Sato S."/>
            <person name="Yoshikawa S."/>
            <person name="Yamada K."/>
            <person name="Nakamura Y."/>
            <person name="Ichinomiya M."/>
            <person name="Sato N."/>
            <person name="Blanc-Mathieu R."/>
            <person name="Endo H."/>
            <person name="Kuwata A."/>
            <person name="Ogata H."/>
        </authorList>
    </citation>
    <scope>NUCLEOTIDE SEQUENCE [LARGE SCALE GENOMIC DNA]</scope>
    <source>
        <strain evidence="5">NIES 3700</strain>
    </source>
</reference>
<dbReference type="Pfam" id="PF23562">
    <property type="entry name" value="AMP-binding_C_3"/>
    <property type="match status" value="1"/>
</dbReference>
<dbReference type="Proteomes" id="UP001165122">
    <property type="component" value="Unassembled WGS sequence"/>
</dbReference>
<keyword evidence="2" id="KW-0067">ATP-binding</keyword>
<evidence type="ECO:0000313" key="4">
    <source>
        <dbReference type="EMBL" id="GMI05331.1"/>
    </source>
</evidence>
<feature type="domain" description="AMP-dependent synthetase/ligase" evidence="3">
    <location>
        <begin position="69"/>
        <end position="488"/>
    </location>
</feature>
<evidence type="ECO:0000313" key="5">
    <source>
        <dbReference type="Proteomes" id="UP001165122"/>
    </source>
</evidence>
<gene>
    <name evidence="4" type="ORF">TrLO_g4110</name>
</gene>
<organism evidence="4 5">
    <name type="scientific">Triparma laevis f. longispina</name>
    <dbReference type="NCBI Taxonomy" id="1714387"/>
    <lineage>
        <taxon>Eukaryota</taxon>
        <taxon>Sar</taxon>
        <taxon>Stramenopiles</taxon>
        <taxon>Ochrophyta</taxon>
        <taxon>Bolidophyceae</taxon>
        <taxon>Parmales</taxon>
        <taxon>Triparmaceae</taxon>
        <taxon>Triparma</taxon>
    </lineage>
</organism>
<evidence type="ECO:0000256" key="2">
    <source>
        <dbReference type="ARBA" id="ARBA00022840"/>
    </source>
</evidence>
<dbReference type="Gene3D" id="3.40.50.12780">
    <property type="entry name" value="N-terminal domain of ligase-like"/>
    <property type="match status" value="1"/>
</dbReference>
<dbReference type="InterPro" id="IPR000873">
    <property type="entry name" value="AMP-dep_synth/lig_dom"/>
</dbReference>
<dbReference type="PROSITE" id="PS00455">
    <property type="entry name" value="AMP_BINDING"/>
    <property type="match status" value="1"/>
</dbReference>
<dbReference type="GO" id="GO:0004467">
    <property type="term" value="F:long-chain fatty acid-CoA ligase activity"/>
    <property type="evidence" value="ECO:0007669"/>
    <property type="project" value="TreeGrafter"/>
</dbReference>
<dbReference type="InterPro" id="IPR020845">
    <property type="entry name" value="AMP-binding_CS"/>
</dbReference>
<dbReference type="GO" id="GO:0005524">
    <property type="term" value="F:ATP binding"/>
    <property type="evidence" value="ECO:0007669"/>
    <property type="project" value="UniProtKB-KW"/>
</dbReference>
<keyword evidence="5" id="KW-1185">Reference proteome</keyword>
<dbReference type="GO" id="GO:0016020">
    <property type="term" value="C:membrane"/>
    <property type="evidence" value="ECO:0007669"/>
    <property type="project" value="TreeGrafter"/>
</dbReference>
<proteinExistence type="predicted"/>
<comment type="caution">
    <text evidence="4">The sequence shown here is derived from an EMBL/GenBank/DDBJ whole genome shotgun (WGS) entry which is preliminary data.</text>
</comment>
<evidence type="ECO:0000259" key="3">
    <source>
        <dbReference type="Pfam" id="PF00501"/>
    </source>
</evidence>
<dbReference type="EMBL" id="BRXW01000085">
    <property type="protein sequence ID" value="GMI05331.1"/>
    <property type="molecule type" value="Genomic_DNA"/>
</dbReference>
<keyword evidence="1" id="KW-0547">Nucleotide-binding</keyword>
<sequence length="671" mass="72295">MLRISKLSRQGVGRGLREAKASAAARPSQLRNVSSVKSNLASAGGVVETGEHMVDGLLQFNTIHDVQQRACTQWGERELFGTYDDGKFGWMTYAEFDSKVSSARGVLTDLGIKQGDTVGVISNNRWEWAAVAAAAYSISAVMVPMYEAQLPSDWSYILNDAGCKALMCANQDIYDRASAECKASVSSVENILCFDAKVGESHAFATAMEASKGVGGGGIVAPGAEDLANLIYTSGTTGKPKGVELTHANQISNIYGTRQIVEDPLEFMRHDDRSLSFLPWAHSYGQTCELWSLMAHGAGMGICRGVPDILEDLQLVKPSLLFSVPTLYKRVYDGVHNMIQETNPIRRSLMTNALALGKEKVAAENAGGELGGWAGMKHNALDGLVLSKIRDRFGGNLRVGFVAGAACPPEIIGFMDNIGIPVCEGYGLTETSPVVAINSPEARKIGSVGRAIGGVEVLAIDPGDGQPLPAGSEGEICVVGPNIMKGYHNKPEATDEVISVLEDGRRMFHTGDLGTVGTDDFVKITGRLKEQYKLENGKYVVPTPVEESIGMSRFIMQIVLCGANRPFNVCLIVPDVEAISKELKLDGGDVTVGDLQSNPDVLKLMEAEIQSNSKNLKKFEVPQKFHFVNPFTVENQMLTPKMSVRRHVAITTYYDEIGGMYGDTVVEAKSA</sequence>
<accession>A0A9W7CFT2</accession>
<dbReference type="AlphaFoldDB" id="A0A9W7CFT2"/>
<name>A0A9W7CFT2_9STRA</name>
<dbReference type="InterPro" id="IPR042099">
    <property type="entry name" value="ANL_N_sf"/>
</dbReference>
<dbReference type="OrthoDB" id="1700726at2759"/>
<dbReference type="Pfam" id="PF00501">
    <property type="entry name" value="AMP-binding"/>
    <property type="match status" value="1"/>
</dbReference>
<dbReference type="PANTHER" id="PTHR43272:SF33">
    <property type="entry name" value="AMP-BINDING DOMAIN-CONTAINING PROTEIN-RELATED"/>
    <property type="match status" value="1"/>
</dbReference>
<dbReference type="PANTHER" id="PTHR43272">
    <property type="entry name" value="LONG-CHAIN-FATTY-ACID--COA LIGASE"/>
    <property type="match status" value="1"/>
</dbReference>
<protein>
    <recommendedName>
        <fullName evidence="3">AMP-dependent synthetase/ligase domain-containing protein</fullName>
    </recommendedName>
</protein>